<name>A0A0F9HHJ3_9ZZZZ</name>
<dbReference type="AlphaFoldDB" id="A0A0F9HHJ3"/>
<comment type="caution">
    <text evidence="1">The sequence shown here is derived from an EMBL/GenBank/DDBJ whole genome shotgun (WGS) entry which is preliminary data.</text>
</comment>
<protein>
    <submittedName>
        <fullName evidence="1">Uncharacterized protein</fullName>
    </submittedName>
</protein>
<proteinExistence type="predicted"/>
<reference evidence="1" key="1">
    <citation type="journal article" date="2015" name="Nature">
        <title>Complex archaea that bridge the gap between prokaryotes and eukaryotes.</title>
        <authorList>
            <person name="Spang A."/>
            <person name="Saw J.H."/>
            <person name="Jorgensen S.L."/>
            <person name="Zaremba-Niedzwiedzka K."/>
            <person name="Martijn J."/>
            <person name="Lind A.E."/>
            <person name="van Eijk R."/>
            <person name="Schleper C."/>
            <person name="Guy L."/>
            <person name="Ettema T.J."/>
        </authorList>
    </citation>
    <scope>NUCLEOTIDE SEQUENCE</scope>
</reference>
<gene>
    <name evidence="1" type="ORF">LCGC14_1998020</name>
</gene>
<sequence length="128" mass="15033">MIPCLYNKREHEIIDSEFIQWCKKQLPHDKVERDRLFMYRHKLHGTYVVARWAGEALGVFTDFLNLGKSLATVTPQMSVEFRHRMFAPMSAVEMGTAINQSNRDFNSIQQDKAEEAKDIIDRQMKEVE</sequence>
<accession>A0A0F9HHJ3</accession>
<evidence type="ECO:0000313" key="1">
    <source>
        <dbReference type="EMBL" id="KKL81115.1"/>
    </source>
</evidence>
<organism evidence="1">
    <name type="scientific">marine sediment metagenome</name>
    <dbReference type="NCBI Taxonomy" id="412755"/>
    <lineage>
        <taxon>unclassified sequences</taxon>
        <taxon>metagenomes</taxon>
        <taxon>ecological metagenomes</taxon>
    </lineage>
</organism>
<dbReference type="EMBL" id="LAZR01022658">
    <property type="protein sequence ID" value="KKL81115.1"/>
    <property type="molecule type" value="Genomic_DNA"/>
</dbReference>